<name>A0A8S0UP01_OLEEU</name>
<accession>A0A8S0UP01</accession>
<dbReference type="OrthoDB" id="9985979at2759"/>
<dbReference type="Pfam" id="PF05212">
    <property type="entry name" value="DUF707"/>
    <property type="match status" value="1"/>
</dbReference>
<feature type="compositionally biased region" description="Basic and acidic residues" evidence="1">
    <location>
        <begin position="321"/>
        <end position="335"/>
    </location>
</feature>
<evidence type="ECO:0000313" key="3">
    <source>
        <dbReference type="EMBL" id="CAA3019616.1"/>
    </source>
</evidence>
<feature type="region of interest" description="Disordered" evidence="1">
    <location>
        <begin position="308"/>
        <end position="335"/>
    </location>
</feature>
<comment type="caution">
    <text evidence="3">The sequence shown here is derived from an EMBL/GenBank/DDBJ whole genome shotgun (WGS) entry which is preliminary data.</text>
</comment>
<evidence type="ECO:0000256" key="1">
    <source>
        <dbReference type="SAM" id="MobiDB-lite"/>
    </source>
</evidence>
<dbReference type="AlphaFoldDB" id="A0A8S0UP01"/>
<dbReference type="PANTHER" id="PTHR31210">
    <property type="entry name" value="OS06G0731900 PROTEIN"/>
    <property type="match status" value="1"/>
</dbReference>
<sequence length="380" mass="43501">MNMYIFVRASLFCLVLFIWSALIAQNSKENFLIWGLRGSNAKYGACKNRCRPPGSEPLPEGIVASTSNLEKRPLWGSPKNTNTSKSLFAVAVGIKQKKTVNEMVQRFLASDFVVMLFHYDGIVDEWQDFEWSNSVIHISTGNQTKWWFAKRFLHPDIVAEYDYIFLWDEDLGVENFNPDRYLSIVKDEGLQISQPALDISKSEVHHLITARGRRKNVHRRTYKLGTTGIHCDENSSAPPCTGWIEVMAPVFSKAAWRCVWYMIQNDLIHAWGLDMQLGYCAQGDRTKNVGVVDAEYIVHLGVPTLGESDNKSKAVSSGDTSRAESKETSHSQAIDKRIEVRRQSYYEYMIFKSRWKKAAEEDKCWVDPYSETKQGKQTTR</sequence>
<keyword evidence="2" id="KW-0732">Signal</keyword>
<dbReference type="InterPro" id="IPR007877">
    <property type="entry name" value="DUF707"/>
</dbReference>
<dbReference type="Proteomes" id="UP000594638">
    <property type="component" value="Unassembled WGS sequence"/>
</dbReference>
<proteinExistence type="predicted"/>
<dbReference type="Gramene" id="OE9A076731T1">
    <property type="protein sequence ID" value="OE9A076731C1"/>
    <property type="gene ID" value="OE9A076731"/>
</dbReference>
<dbReference type="PANTHER" id="PTHR31210:SF74">
    <property type="entry name" value="LYSINE KETOGLUTARATE REDUCTASE TRANS-SPLICING-LIKE PROTEIN"/>
    <property type="match status" value="1"/>
</dbReference>
<reference evidence="3 4" key="1">
    <citation type="submission" date="2019-12" db="EMBL/GenBank/DDBJ databases">
        <authorList>
            <person name="Alioto T."/>
            <person name="Alioto T."/>
            <person name="Gomez Garrido J."/>
        </authorList>
    </citation>
    <scope>NUCLEOTIDE SEQUENCE [LARGE SCALE GENOMIC DNA]</scope>
</reference>
<evidence type="ECO:0000313" key="4">
    <source>
        <dbReference type="Proteomes" id="UP000594638"/>
    </source>
</evidence>
<organism evidence="3 4">
    <name type="scientific">Olea europaea subsp. europaea</name>
    <dbReference type="NCBI Taxonomy" id="158383"/>
    <lineage>
        <taxon>Eukaryota</taxon>
        <taxon>Viridiplantae</taxon>
        <taxon>Streptophyta</taxon>
        <taxon>Embryophyta</taxon>
        <taxon>Tracheophyta</taxon>
        <taxon>Spermatophyta</taxon>
        <taxon>Magnoliopsida</taxon>
        <taxon>eudicotyledons</taxon>
        <taxon>Gunneridae</taxon>
        <taxon>Pentapetalae</taxon>
        <taxon>asterids</taxon>
        <taxon>lamiids</taxon>
        <taxon>Lamiales</taxon>
        <taxon>Oleaceae</taxon>
        <taxon>Oleeae</taxon>
        <taxon>Olea</taxon>
    </lineage>
</organism>
<dbReference type="EMBL" id="CACTIH010009028">
    <property type="protein sequence ID" value="CAA3019616.1"/>
    <property type="molecule type" value="Genomic_DNA"/>
</dbReference>
<gene>
    <name evidence="3" type="ORF">OLEA9_A076731</name>
</gene>
<protein>
    <submittedName>
        <fullName evidence="3">Uncharacterized protein LOC111402120 isoform X1</fullName>
    </submittedName>
</protein>
<feature type="signal peptide" evidence="2">
    <location>
        <begin position="1"/>
        <end position="24"/>
    </location>
</feature>
<evidence type="ECO:0000256" key="2">
    <source>
        <dbReference type="SAM" id="SignalP"/>
    </source>
</evidence>
<feature type="chain" id="PRO_5035815807" evidence="2">
    <location>
        <begin position="25"/>
        <end position="380"/>
    </location>
</feature>
<keyword evidence="4" id="KW-1185">Reference proteome</keyword>